<comment type="caution">
    <text evidence="7">The sequence shown here is derived from an EMBL/GenBank/DDBJ whole genome shotgun (WGS) entry which is preliminary data.</text>
</comment>
<dbReference type="EC" id="2.3.1.266" evidence="5"/>
<dbReference type="PANTHER" id="PTHR43420">
    <property type="entry name" value="ACETYLTRANSFERASE"/>
    <property type="match status" value="1"/>
</dbReference>
<comment type="subcellular location">
    <subcellularLocation>
        <location evidence="5">Cytoplasm</location>
    </subcellularLocation>
</comment>
<dbReference type="CDD" id="cd04301">
    <property type="entry name" value="NAT_SF"/>
    <property type="match status" value="1"/>
</dbReference>
<sequence length="160" mass="17989">MNALAQAAAPGITLRPMREDDLDAVYEIEIRAYPFPWTAGIFRDCLRADYPSWVLLEDDRVIGYFLLSLAADEAHVLNVCVAPERQGRGHGRRLLRSILQLARGRGAQRVFLEVRPTNHGAIALYDSEGFNEIGRRPRYYPAANGREDALVMAIELLPPE</sequence>
<comment type="similarity">
    <text evidence="1 5">Belongs to the acetyltransferase family. RimI subfamily.</text>
</comment>
<protein>
    <recommendedName>
        <fullName evidence="5">[Ribosomal protein bS18]-alanine N-acetyltransferase</fullName>
        <ecNumber evidence="5">2.3.1.266</ecNumber>
    </recommendedName>
</protein>
<evidence type="ECO:0000259" key="6">
    <source>
        <dbReference type="PROSITE" id="PS51186"/>
    </source>
</evidence>
<keyword evidence="4 5" id="KW-0012">Acyltransferase</keyword>
<dbReference type="PROSITE" id="PS51186">
    <property type="entry name" value="GNAT"/>
    <property type="match status" value="1"/>
</dbReference>
<dbReference type="InterPro" id="IPR050680">
    <property type="entry name" value="YpeA/RimI_acetyltransf"/>
</dbReference>
<dbReference type="GO" id="GO:0008999">
    <property type="term" value="F:protein-N-terminal-alanine acetyltransferase activity"/>
    <property type="evidence" value="ECO:0007669"/>
    <property type="project" value="UniProtKB-EC"/>
</dbReference>
<evidence type="ECO:0000313" key="8">
    <source>
        <dbReference type="Proteomes" id="UP001589896"/>
    </source>
</evidence>
<gene>
    <name evidence="5 7" type="primary">rimI</name>
    <name evidence="7" type="ORF">ACFFGH_03415</name>
</gene>
<dbReference type="Gene3D" id="3.40.630.30">
    <property type="match status" value="1"/>
</dbReference>
<comment type="catalytic activity">
    <reaction evidence="5">
        <text>N-terminal L-alanyl-[ribosomal protein bS18] + acetyl-CoA = N-terminal N(alpha)-acetyl-L-alanyl-[ribosomal protein bS18] + CoA + H(+)</text>
        <dbReference type="Rhea" id="RHEA:43756"/>
        <dbReference type="Rhea" id="RHEA-COMP:10676"/>
        <dbReference type="Rhea" id="RHEA-COMP:10677"/>
        <dbReference type="ChEBI" id="CHEBI:15378"/>
        <dbReference type="ChEBI" id="CHEBI:57287"/>
        <dbReference type="ChEBI" id="CHEBI:57288"/>
        <dbReference type="ChEBI" id="CHEBI:64718"/>
        <dbReference type="ChEBI" id="CHEBI:83683"/>
        <dbReference type="EC" id="2.3.1.266"/>
    </reaction>
</comment>
<dbReference type="InterPro" id="IPR006464">
    <property type="entry name" value="AcTrfase_RimI/Ard1"/>
</dbReference>
<dbReference type="HAMAP" id="MF_02210">
    <property type="entry name" value="RimI"/>
    <property type="match status" value="1"/>
</dbReference>
<keyword evidence="8" id="KW-1185">Reference proteome</keyword>
<feature type="active site" description="Proton donor" evidence="5">
    <location>
        <position position="125"/>
    </location>
</feature>
<dbReference type="InterPro" id="IPR016181">
    <property type="entry name" value="Acyl_CoA_acyltransferase"/>
</dbReference>
<reference evidence="7 8" key="1">
    <citation type="submission" date="2024-09" db="EMBL/GenBank/DDBJ databases">
        <authorList>
            <person name="Sun Q."/>
            <person name="Mori K."/>
        </authorList>
    </citation>
    <scope>NUCLEOTIDE SEQUENCE [LARGE SCALE GENOMIC DNA]</scope>
    <source>
        <strain evidence="7 8">KCTC 23076</strain>
    </source>
</reference>
<dbReference type="EMBL" id="JBHLTG010000001">
    <property type="protein sequence ID" value="MFC0676901.1"/>
    <property type="molecule type" value="Genomic_DNA"/>
</dbReference>
<keyword evidence="7" id="KW-0687">Ribonucleoprotein</keyword>
<evidence type="ECO:0000313" key="7">
    <source>
        <dbReference type="EMBL" id="MFC0676901.1"/>
    </source>
</evidence>
<dbReference type="Proteomes" id="UP001589896">
    <property type="component" value="Unassembled WGS sequence"/>
</dbReference>
<feature type="active site" description="Proton acceptor" evidence="5">
    <location>
        <position position="113"/>
    </location>
</feature>
<evidence type="ECO:0000256" key="5">
    <source>
        <dbReference type="HAMAP-Rule" id="MF_02210"/>
    </source>
</evidence>
<proteinExistence type="inferred from homology"/>
<evidence type="ECO:0000256" key="4">
    <source>
        <dbReference type="ARBA" id="ARBA00023315"/>
    </source>
</evidence>
<dbReference type="PANTHER" id="PTHR43420:SF12">
    <property type="entry name" value="N-ACETYLTRANSFERASE DOMAIN-CONTAINING PROTEIN"/>
    <property type="match status" value="1"/>
</dbReference>
<dbReference type="SUPFAM" id="SSF55729">
    <property type="entry name" value="Acyl-CoA N-acyltransferases (Nat)"/>
    <property type="match status" value="1"/>
</dbReference>
<accession>A0ABV6RIT7</accession>
<dbReference type="Pfam" id="PF00583">
    <property type="entry name" value="Acetyltransf_1"/>
    <property type="match status" value="1"/>
</dbReference>
<keyword evidence="2 5" id="KW-0963">Cytoplasm</keyword>
<dbReference type="NCBIfam" id="TIGR01575">
    <property type="entry name" value="rimI"/>
    <property type="match status" value="1"/>
</dbReference>
<dbReference type="InterPro" id="IPR043690">
    <property type="entry name" value="RimI"/>
</dbReference>
<comment type="caution">
    <text evidence="5">Lacks conserved residue(s) required for the propagation of feature annotation.</text>
</comment>
<keyword evidence="3 5" id="KW-0808">Transferase</keyword>
<dbReference type="RefSeq" id="WP_386664821.1">
    <property type="nucleotide sequence ID" value="NZ_JBHLTG010000001.1"/>
</dbReference>
<organism evidence="7 8">
    <name type="scientific">Lysobacter korlensis</name>
    <dbReference type="NCBI Taxonomy" id="553636"/>
    <lineage>
        <taxon>Bacteria</taxon>
        <taxon>Pseudomonadati</taxon>
        <taxon>Pseudomonadota</taxon>
        <taxon>Gammaproteobacteria</taxon>
        <taxon>Lysobacterales</taxon>
        <taxon>Lysobacteraceae</taxon>
        <taxon>Lysobacter</taxon>
    </lineage>
</organism>
<comment type="function">
    <text evidence="5">Acetylates the N-terminal alanine of ribosomal protein bS18.</text>
</comment>
<keyword evidence="7" id="KW-0689">Ribosomal protein</keyword>
<evidence type="ECO:0000256" key="2">
    <source>
        <dbReference type="ARBA" id="ARBA00022490"/>
    </source>
</evidence>
<name>A0ABV6RIT7_9GAMM</name>
<evidence type="ECO:0000256" key="3">
    <source>
        <dbReference type="ARBA" id="ARBA00022679"/>
    </source>
</evidence>
<evidence type="ECO:0000256" key="1">
    <source>
        <dbReference type="ARBA" id="ARBA00005395"/>
    </source>
</evidence>
<dbReference type="InterPro" id="IPR000182">
    <property type="entry name" value="GNAT_dom"/>
</dbReference>
<feature type="binding site" evidence="5">
    <location>
        <position position="118"/>
    </location>
    <ligand>
        <name>acetyl-CoA</name>
        <dbReference type="ChEBI" id="CHEBI:57288"/>
    </ligand>
</feature>
<feature type="domain" description="N-acetyltransferase" evidence="6">
    <location>
        <begin position="12"/>
        <end position="157"/>
    </location>
</feature>
<dbReference type="GO" id="GO:0005840">
    <property type="term" value="C:ribosome"/>
    <property type="evidence" value="ECO:0007669"/>
    <property type="project" value="UniProtKB-KW"/>
</dbReference>